<dbReference type="InterPro" id="IPR012386">
    <property type="entry name" value="Cyclic-nucl_3Pdiesterase"/>
</dbReference>
<dbReference type="AlphaFoldDB" id="A0A9P0QQW5"/>
<dbReference type="PANTHER" id="PTHR28141:SF1">
    <property type="entry name" value="2',3'-CYCLIC-NUCLEOTIDE 3'-PHOSPHODIESTERASE"/>
    <property type="match status" value="1"/>
</dbReference>
<protein>
    <recommendedName>
        <fullName evidence="4">2',3'-cyclic-nucleotide 3'-phosphodiesterase</fullName>
        <ecNumber evidence="3">3.1.4.37</ecNumber>
    </recommendedName>
</protein>
<dbReference type="EMBL" id="CAKXYY010000013">
    <property type="protein sequence ID" value="CAH2353857.1"/>
    <property type="molecule type" value="Genomic_DNA"/>
</dbReference>
<dbReference type="InterPro" id="IPR009097">
    <property type="entry name" value="Cyclic_Pdiesterase"/>
</dbReference>
<dbReference type="GO" id="GO:0009187">
    <property type="term" value="P:cyclic nucleotide metabolic process"/>
    <property type="evidence" value="ECO:0007669"/>
    <property type="project" value="TreeGrafter"/>
</dbReference>
<dbReference type="PANTHER" id="PTHR28141">
    <property type="entry name" value="2',3'-CYCLIC-NUCLEOTIDE 3'-PHOSPHODIESTERASE"/>
    <property type="match status" value="1"/>
</dbReference>
<dbReference type="Proteomes" id="UP000837801">
    <property type="component" value="Unassembled WGS sequence"/>
</dbReference>
<dbReference type="GO" id="GO:0004113">
    <property type="term" value="F:2',3'-cyclic-nucleotide 3'-phosphodiesterase activity"/>
    <property type="evidence" value="ECO:0007669"/>
    <property type="project" value="UniProtKB-EC"/>
</dbReference>
<organism evidence="6 7">
    <name type="scientific">[Candida] railenensis</name>
    <dbReference type="NCBI Taxonomy" id="45579"/>
    <lineage>
        <taxon>Eukaryota</taxon>
        <taxon>Fungi</taxon>
        <taxon>Dikarya</taxon>
        <taxon>Ascomycota</taxon>
        <taxon>Saccharomycotina</taxon>
        <taxon>Pichiomycetes</taxon>
        <taxon>Debaryomycetaceae</taxon>
        <taxon>Kurtzmaniella</taxon>
    </lineage>
</organism>
<dbReference type="Gene3D" id="3.90.1140.10">
    <property type="entry name" value="Cyclic phosphodiesterase"/>
    <property type="match status" value="2"/>
</dbReference>
<sequence length="303" mass="33815">MFHNKTKLFLSCISSNCTFKKPKAMDIGVALWLCPKKNTQLYDKLTTLMGSLNTLFPNKAPKFEPHITITTNVSVNLDDPAKTRDDVNKILSASAVALNSLPHNHSNLVTLGKIDSQRKFFKKLYFQVAKDPNLISFARIIRELFVITPQEIEQEDAKVNPHLYTKDSRGLLVKRKKSKKNQHSREKSTNDTSSAGAGSKGSDVATKALDMNKIQAIAATKASEWCIGEYDPHLSLVYSDLHPIDNALWRTIKTRVSDYLNVENCDSDDLVDNGLGWDGGVLKLILCEGDVNDWVELGSVDLH</sequence>
<dbReference type="Pfam" id="PF07823">
    <property type="entry name" value="CPDase"/>
    <property type="match status" value="1"/>
</dbReference>
<dbReference type="SUPFAM" id="SSF55144">
    <property type="entry name" value="LigT-like"/>
    <property type="match status" value="1"/>
</dbReference>
<evidence type="ECO:0000313" key="7">
    <source>
        <dbReference type="Proteomes" id="UP000837801"/>
    </source>
</evidence>
<dbReference type="OrthoDB" id="514292at2759"/>
<evidence type="ECO:0000313" key="6">
    <source>
        <dbReference type="EMBL" id="CAH2353857.1"/>
    </source>
</evidence>
<evidence type="ECO:0000256" key="3">
    <source>
        <dbReference type="ARBA" id="ARBA00012317"/>
    </source>
</evidence>
<comment type="function">
    <text evidence="1">Involved in the metabolism of ADP-ribose 1',2'-cyclic phosphate which is produced as a consequence of tRNA splicing.</text>
</comment>
<comment type="similarity">
    <text evidence="2">Belongs to the 2H phosphoesterase superfamily. CPD1 family.</text>
</comment>
<evidence type="ECO:0000256" key="4">
    <source>
        <dbReference type="ARBA" id="ARBA00014478"/>
    </source>
</evidence>
<keyword evidence="7" id="KW-1185">Reference proteome</keyword>
<comment type="caution">
    <text evidence="6">The sequence shown here is derived from an EMBL/GenBank/DDBJ whole genome shotgun (WGS) entry which is preliminary data.</text>
</comment>
<gene>
    <name evidence="6" type="ORF">CLIB1423_13S00364</name>
</gene>
<feature type="region of interest" description="Disordered" evidence="5">
    <location>
        <begin position="173"/>
        <end position="201"/>
    </location>
</feature>
<feature type="compositionally biased region" description="Basic residues" evidence="5">
    <location>
        <begin position="173"/>
        <end position="182"/>
    </location>
</feature>
<evidence type="ECO:0000256" key="1">
    <source>
        <dbReference type="ARBA" id="ARBA00003831"/>
    </source>
</evidence>
<evidence type="ECO:0000256" key="2">
    <source>
        <dbReference type="ARBA" id="ARBA00006037"/>
    </source>
</evidence>
<accession>A0A9P0QQW5</accession>
<name>A0A9P0QQW5_9ASCO</name>
<proteinExistence type="inferred from homology"/>
<dbReference type="EC" id="3.1.4.37" evidence="3"/>
<evidence type="ECO:0000256" key="5">
    <source>
        <dbReference type="SAM" id="MobiDB-lite"/>
    </source>
</evidence>
<reference evidence="6" key="1">
    <citation type="submission" date="2022-03" db="EMBL/GenBank/DDBJ databases">
        <authorList>
            <person name="Legras J.-L."/>
            <person name="Devillers H."/>
            <person name="Grondin C."/>
        </authorList>
    </citation>
    <scope>NUCLEOTIDE SEQUENCE</scope>
    <source>
        <strain evidence="6">CLIB 1423</strain>
    </source>
</reference>